<dbReference type="InterPro" id="IPR033749">
    <property type="entry name" value="Polyprenyl_synt_CS"/>
</dbReference>
<evidence type="ECO:0000256" key="6">
    <source>
        <dbReference type="ARBA" id="ARBA00023229"/>
    </source>
</evidence>
<evidence type="ECO:0000313" key="7">
    <source>
        <dbReference type="EMBL" id="KAJ8435937.1"/>
    </source>
</evidence>
<comment type="similarity">
    <text evidence="2">Belongs to the FPP/GGPP synthase family.</text>
</comment>
<keyword evidence="5" id="KW-0460">Magnesium</keyword>
<evidence type="ECO:0008006" key="9">
    <source>
        <dbReference type="Google" id="ProtNLM"/>
    </source>
</evidence>
<evidence type="ECO:0000256" key="2">
    <source>
        <dbReference type="ARBA" id="ARBA00006706"/>
    </source>
</evidence>
<dbReference type="GO" id="GO:0046872">
    <property type="term" value="F:metal ion binding"/>
    <property type="evidence" value="ECO:0007669"/>
    <property type="project" value="UniProtKB-KW"/>
</dbReference>
<keyword evidence="6" id="KW-0414">Isoprene biosynthesis</keyword>
<dbReference type="Gene3D" id="1.10.600.10">
    <property type="entry name" value="Farnesyl Diphosphate Synthase"/>
    <property type="match status" value="2"/>
</dbReference>
<proteinExistence type="inferred from homology"/>
<dbReference type="SUPFAM" id="SSF48576">
    <property type="entry name" value="Terpenoid synthases"/>
    <property type="match status" value="2"/>
</dbReference>
<dbReference type="Pfam" id="PF00348">
    <property type="entry name" value="polyprenyl_synt"/>
    <property type="match status" value="2"/>
</dbReference>
<dbReference type="InterPro" id="IPR039702">
    <property type="entry name" value="FPS1-like"/>
</dbReference>
<dbReference type="PANTHER" id="PTHR11525">
    <property type="entry name" value="FARNESYL-PYROPHOSPHATE SYNTHETASE"/>
    <property type="match status" value="1"/>
</dbReference>
<dbReference type="GO" id="GO:0004161">
    <property type="term" value="F:dimethylallyltranstransferase activity"/>
    <property type="evidence" value="ECO:0007669"/>
    <property type="project" value="TreeGrafter"/>
</dbReference>
<dbReference type="GO" id="GO:0005737">
    <property type="term" value="C:cytoplasm"/>
    <property type="evidence" value="ECO:0007669"/>
    <property type="project" value="TreeGrafter"/>
</dbReference>
<keyword evidence="4" id="KW-0479">Metal-binding</keyword>
<dbReference type="PROSITE" id="PS00444">
    <property type="entry name" value="POLYPRENYL_SYNTHASE_2"/>
    <property type="match status" value="1"/>
</dbReference>
<dbReference type="GO" id="GO:0045337">
    <property type="term" value="P:farnesyl diphosphate biosynthetic process"/>
    <property type="evidence" value="ECO:0007669"/>
    <property type="project" value="TreeGrafter"/>
</dbReference>
<sequence length="552" mass="63690">MDRSESAQAGDLSARFQQLYAVLKSELLENPAFEHDSFSHRWVETMLDYNVPGGKLNRGWCIQWLVGSVLVLDDILDNSDTRRGRPCWFRLPNVGLIAINDGVLLWNHINLMLKKHFRDQSYYVDLLELFNEVEFQTASGEMLDLITGEKDLSFFTSAIQTRIGKYKTAYGTFYLPFACALLVLGERVEDYEDVKDLLLEMGVYFQVQDDYLDCFGDPEKIGKIGTDIQDFKCSWLVVKALEMCNEEQRKLLYDNYGKADSESVEAVKGVYKELQLERVYAEYEIEMYEKLTARIEAVPCKAVRAVLNAYLERACNSIWRDWENEEARNLTEKSQQLYQVMKSELLHQPAFQHDSFSYQWAESKFDYNVPSGNLKGGLSVVETYILLKNNEDDPDGVNDGVLLLSHINLILKKHFCDQPYYADLLDLFNEVKDFSIFPPNHESISKYKTAYGTYYLPFACGLLVLGERIADYEDILLLDIGAFQVQDDYLDCFGDLEKSGKIRTDIQDFKCSWLCWSELEKVYAEHENEVYEKLMARIEGVPNKVAKAMSIA</sequence>
<dbReference type="SFLD" id="SFLDS00005">
    <property type="entry name" value="Isoprenoid_Synthase_Type_I"/>
    <property type="match status" value="1"/>
</dbReference>
<evidence type="ECO:0000256" key="3">
    <source>
        <dbReference type="ARBA" id="ARBA00022679"/>
    </source>
</evidence>
<reference evidence="7" key="1">
    <citation type="submission" date="2022-04" db="EMBL/GenBank/DDBJ databases">
        <title>Carnegiea gigantea Genome sequencing and assembly v2.</title>
        <authorList>
            <person name="Copetti D."/>
            <person name="Sanderson M.J."/>
            <person name="Burquez A."/>
            <person name="Wojciechowski M.F."/>
        </authorList>
    </citation>
    <scope>NUCLEOTIDE SEQUENCE</scope>
    <source>
        <strain evidence="7">SGP5-SGP5p</strain>
        <tissue evidence="7">Aerial part</tissue>
    </source>
</reference>
<evidence type="ECO:0000256" key="4">
    <source>
        <dbReference type="ARBA" id="ARBA00022723"/>
    </source>
</evidence>
<keyword evidence="8" id="KW-1185">Reference proteome</keyword>
<gene>
    <name evidence="7" type="ORF">Cgig2_013284</name>
</gene>
<evidence type="ECO:0000256" key="5">
    <source>
        <dbReference type="ARBA" id="ARBA00022842"/>
    </source>
</evidence>
<dbReference type="InterPro" id="IPR008949">
    <property type="entry name" value="Isoprenoid_synthase_dom_sf"/>
</dbReference>
<name>A0A9Q1K3F9_9CARY</name>
<accession>A0A9Q1K3F9</accession>
<evidence type="ECO:0000313" key="8">
    <source>
        <dbReference type="Proteomes" id="UP001153076"/>
    </source>
</evidence>
<dbReference type="Proteomes" id="UP001153076">
    <property type="component" value="Unassembled WGS sequence"/>
</dbReference>
<dbReference type="OrthoDB" id="10257492at2759"/>
<dbReference type="InterPro" id="IPR000092">
    <property type="entry name" value="Polyprenyl_synt"/>
</dbReference>
<dbReference type="EMBL" id="JAKOGI010000375">
    <property type="protein sequence ID" value="KAJ8435937.1"/>
    <property type="molecule type" value="Genomic_DNA"/>
</dbReference>
<dbReference type="GO" id="GO:0004337">
    <property type="term" value="F:(2E,6E)-farnesyl diphosphate synthase activity"/>
    <property type="evidence" value="ECO:0007669"/>
    <property type="project" value="TreeGrafter"/>
</dbReference>
<comment type="cofactor">
    <cofactor evidence="1">
        <name>Mg(2+)</name>
        <dbReference type="ChEBI" id="CHEBI:18420"/>
    </cofactor>
</comment>
<dbReference type="AlphaFoldDB" id="A0A9Q1K3F9"/>
<comment type="caution">
    <text evidence="7">The sequence shown here is derived from an EMBL/GenBank/DDBJ whole genome shotgun (WGS) entry which is preliminary data.</text>
</comment>
<protein>
    <recommendedName>
        <fullName evidence="9">Farnesyl pyrophosphate synthase</fullName>
    </recommendedName>
</protein>
<dbReference type="CDD" id="cd00685">
    <property type="entry name" value="Trans_IPPS_HT"/>
    <property type="match status" value="1"/>
</dbReference>
<dbReference type="PANTHER" id="PTHR11525:SF0">
    <property type="entry name" value="FARNESYL PYROPHOSPHATE SYNTHASE"/>
    <property type="match status" value="1"/>
</dbReference>
<organism evidence="7 8">
    <name type="scientific">Carnegiea gigantea</name>
    <dbReference type="NCBI Taxonomy" id="171969"/>
    <lineage>
        <taxon>Eukaryota</taxon>
        <taxon>Viridiplantae</taxon>
        <taxon>Streptophyta</taxon>
        <taxon>Embryophyta</taxon>
        <taxon>Tracheophyta</taxon>
        <taxon>Spermatophyta</taxon>
        <taxon>Magnoliopsida</taxon>
        <taxon>eudicotyledons</taxon>
        <taxon>Gunneridae</taxon>
        <taxon>Pentapetalae</taxon>
        <taxon>Caryophyllales</taxon>
        <taxon>Cactineae</taxon>
        <taxon>Cactaceae</taxon>
        <taxon>Cactoideae</taxon>
        <taxon>Echinocereeae</taxon>
        <taxon>Carnegiea</taxon>
    </lineage>
</organism>
<keyword evidence="3" id="KW-0808">Transferase</keyword>
<dbReference type="PROSITE" id="PS00723">
    <property type="entry name" value="POLYPRENYL_SYNTHASE_1"/>
    <property type="match status" value="1"/>
</dbReference>
<evidence type="ECO:0000256" key="1">
    <source>
        <dbReference type="ARBA" id="ARBA00001946"/>
    </source>
</evidence>